<dbReference type="InterPro" id="IPR000873">
    <property type="entry name" value="AMP-dep_synth/lig_dom"/>
</dbReference>
<evidence type="ECO:0000313" key="7">
    <source>
        <dbReference type="Proteomes" id="UP000198217"/>
    </source>
</evidence>
<dbReference type="Pfam" id="PF13193">
    <property type="entry name" value="AMP-binding_C"/>
    <property type="match status" value="1"/>
</dbReference>
<evidence type="ECO:0000256" key="1">
    <source>
        <dbReference type="ARBA" id="ARBA00006432"/>
    </source>
</evidence>
<dbReference type="PANTHER" id="PTHR43201">
    <property type="entry name" value="ACYL-COA SYNTHETASE"/>
    <property type="match status" value="1"/>
</dbReference>
<feature type="domain" description="AMP-binding enzyme C-terminal" evidence="5">
    <location>
        <begin position="399"/>
        <end position="470"/>
    </location>
</feature>
<protein>
    <submittedName>
        <fullName evidence="6">AMP-binding enzyme C-terminal domain-containing protein</fullName>
    </submittedName>
</protein>
<name>A0A1C5IYU0_9ACTN</name>
<dbReference type="InterPro" id="IPR042099">
    <property type="entry name" value="ANL_N_sf"/>
</dbReference>
<keyword evidence="7" id="KW-1185">Reference proteome</keyword>
<dbReference type="Proteomes" id="UP000198217">
    <property type="component" value="Chromosome I"/>
</dbReference>
<accession>A0A1C5IYU0</accession>
<evidence type="ECO:0000256" key="2">
    <source>
        <dbReference type="ARBA" id="ARBA00022598"/>
    </source>
</evidence>
<gene>
    <name evidence="6" type="ORF">GA0070609_3875</name>
</gene>
<dbReference type="Pfam" id="PF00501">
    <property type="entry name" value="AMP-binding"/>
    <property type="match status" value="1"/>
</dbReference>
<feature type="compositionally biased region" description="Gly residues" evidence="3">
    <location>
        <begin position="133"/>
        <end position="150"/>
    </location>
</feature>
<organism evidence="6 7">
    <name type="scientific">Micromonospora echinaurantiaca</name>
    <dbReference type="NCBI Taxonomy" id="47857"/>
    <lineage>
        <taxon>Bacteria</taxon>
        <taxon>Bacillati</taxon>
        <taxon>Actinomycetota</taxon>
        <taxon>Actinomycetes</taxon>
        <taxon>Micromonosporales</taxon>
        <taxon>Micromonosporaceae</taxon>
        <taxon>Micromonospora</taxon>
    </lineage>
</organism>
<keyword evidence="2" id="KW-0436">Ligase</keyword>
<feature type="domain" description="AMP-dependent synthetase/ligase" evidence="4">
    <location>
        <begin position="171"/>
        <end position="337"/>
    </location>
</feature>
<proteinExistence type="inferred from homology"/>
<dbReference type="InterPro" id="IPR045851">
    <property type="entry name" value="AMP-bd_C_sf"/>
</dbReference>
<sequence>MTVSAARPPATGEPAGADNRLVVGGVAIDWRALPELALPDPAAVLARSARAALAAARHHAVYGTELLLGTPGRVDQAMRAELRAAGFTVTTLGDNGTRPDDGAGFDGGARIGEGARTDGGVPTDDGARADRGPAGGGAPGDGGGQDGGDAGVRAAGDGSGRSRPPEPGRLWLLTSGSTGRPKRVGHTLDSLTTVRGPQPERTWLCPYAPGSYAWWQVVTLSLTQPGQHLVVVEPDELDEWPVLAAAHGVDAVSGTPTFWRRTLYRDAAALARVPLRQLTLGGEPVDQAILDQLRELFPAARISWIYASSEVGASIVVHDGRAGFPVDWLDRDVPGRPTLSVRGDELVITSPYHGVGLAGPVRTGDRVRVADGRVLITGRLDSDEINVGGSKVSAGLVRDVLTAHPGLAWARVTGRRAPLLGRMVVAEVVPAPDAPEPPDEAALVRWCADRLPDHAVPRRIRVLTEIPVKETLKSDV</sequence>
<dbReference type="Gene3D" id="3.30.300.30">
    <property type="match status" value="1"/>
</dbReference>
<dbReference type="EMBL" id="LT607750">
    <property type="protein sequence ID" value="SCG63492.1"/>
    <property type="molecule type" value="Genomic_DNA"/>
</dbReference>
<reference evidence="6 7" key="1">
    <citation type="submission" date="2016-06" db="EMBL/GenBank/DDBJ databases">
        <authorList>
            <person name="Kjaerup R.B."/>
            <person name="Dalgaard T.S."/>
            <person name="Juul-Madsen H.R."/>
        </authorList>
    </citation>
    <scope>NUCLEOTIDE SEQUENCE [LARGE SCALE GENOMIC DNA]</scope>
    <source>
        <strain evidence="6 7">DSM 43904</strain>
    </source>
</reference>
<dbReference type="RefSeq" id="WP_231928337.1">
    <property type="nucleotide sequence ID" value="NZ_LT607750.1"/>
</dbReference>
<dbReference type="PANTHER" id="PTHR43201:SF5">
    <property type="entry name" value="MEDIUM-CHAIN ACYL-COA LIGASE ACSF2, MITOCHONDRIAL"/>
    <property type="match status" value="1"/>
</dbReference>
<dbReference type="GO" id="GO:0006631">
    <property type="term" value="P:fatty acid metabolic process"/>
    <property type="evidence" value="ECO:0007669"/>
    <property type="project" value="TreeGrafter"/>
</dbReference>
<feature type="region of interest" description="Disordered" evidence="3">
    <location>
        <begin position="92"/>
        <end position="185"/>
    </location>
</feature>
<dbReference type="InterPro" id="IPR025110">
    <property type="entry name" value="AMP-bd_C"/>
</dbReference>
<dbReference type="GO" id="GO:0031956">
    <property type="term" value="F:medium-chain fatty acid-CoA ligase activity"/>
    <property type="evidence" value="ECO:0007669"/>
    <property type="project" value="TreeGrafter"/>
</dbReference>
<dbReference type="AlphaFoldDB" id="A0A1C5IYU0"/>
<dbReference type="SUPFAM" id="SSF56801">
    <property type="entry name" value="Acetyl-CoA synthetase-like"/>
    <property type="match status" value="1"/>
</dbReference>
<evidence type="ECO:0000313" key="6">
    <source>
        <dbReference type="EMBL" id="SCG63492.1"/>
    </source>
</evidence>
<evidence type="ECO:0000259" key="5">
    <source>
        <dbReference type="Pfam" id="PF13193"/>
    </source>
</evidence>
<evidence type="ECO:0000256" key="3">
    <source>
        <dbReference type="SAM" id="MobiDB-lite"/>
    </source>
</evidence>
<comment type="similarity">
    <text evidence="1">Belongs to the ATP-dependent AMP-binding enzyme family.</text>
</comment>
<dbReference type="Gene3D" id="3.40.50.12780">
    <property type="entry name" value="N-terminal domain of ligase-like"/>
    <property type="match status" value="1"/>
</dbReference>
<evidence type="ECO:0000259" key="4">
    <source>
        <dbReference type="Pfam" id="PF00501"/>
    </source>
</evidence>